<evidence type="ECO:0000256" key="13">
    <source>
        <dbReference type="SAM" id="SignalP"/>
    </source>
</evidence>
<reference evidence="15" key="1">
    <citation type="submission" date="2020-11" db="EMBL/GenBank/DDBJ databases">
        <authorList>
            <person name="Koelle M."/>
            <person name="Horta M.A.C."/>
            <person name="Nowrousian M."/>
            <person name="Ohm R.A."/>
            <person name="Benz P."/>
            <person name="Pilgard A."/>
        </authorList>
    </citation>
    <scope>NUCLEOTIDE SEQUENCE</scope>
    <source>
        <strain evidence="15">FPRL280</strain>
    </source>
</reference>
<proteinExistence type="inferred from homology"/>
<feature type="domain" description="Auxiliary Activity family 9 catalytic" evidence="14">
    <location>
        <begin position="19"/>
        <end position="232"/>
    </location>
</feature>
<reference evidence="15" key="2">
    <citation type="journal article" name="Front. Microbiol.">
        <title>Degradative Capacity of Two Strains of Rhodonia placenta: From Phenotype to Genotype.</title>
        <authorList>
            <person name="Kolle M."/>
            <person name="Horta M.A.C."/>
            <person name="Nowrousian M."/>
            <person name="Ohm R.A."/>
            <person name="Benz J.P."/>
            <person name="Pilgard A."/>
        </authorList>
    </citation>
    <scope>NUCLEOTIDE SEQUENCE</scope>
    <source>
        <strain evidence="15">FPRL280</strain>
    </source>
</reference>
<evidence type="ECO:0000256" key="4">
    <source>
        <dbReference type="ARBA" id="ARBA00023002"/>
    </source>
</evidence>
<evidence type="ECO:0000256" key="5">
    <source>
        <dbReference type="ARBA" id="ARBA00023008"/>
    </source>
</evidence>
<dbReference type="GO" id="GO:0030245">
    <property type="term" value="P:cellulose catabolic process"/>
    <property type="evidence" value="ECO:0007669"/>
    <property type="project" value="UniProtKB-KW"/>
</dbReference>
<dbReference type="CDD" id="cd21175">
    <property type="entry name" value="LPMO_AA9"/>
    <property type="match status" value="1"/>
</dbReference>
<evidence type="ECO:0000256" key="6">
    <source>
        <dbReference type="ARBA" id="ARBA00023033"/>
    </source>
</evidence>
<keyword evidence="7" id="KW-1015">Disulfide bond</keyword>
<comment type="cofactor">
    <cofactor evidence="1">
        <name>Cu(2+)</name>
        <dbReference type="ChEBI" id="CHEBI:29036"/>
    </cofactor>
</comment>
<comment type="catalytic activity">
    <reaction evidence="11">
        <text>[(1-&gt;4)-beta-D-glucosyl]n+m + reduced acceptor + O2 = 4-dehydro-beta-D-glucosyl-[(1-&gt;4)-beta-D-glucosyl]n-1 + [(1-&gt;4)-beta-D-glucosyl]m + acceptor + H2O.</text>
        <dbReference type="EC" id="1.14.99.56"/>
    </reaction>
</comment>
<dbReference type="EC" id="1.14.99.56" evidence="12"/>
<evidence type="ECO:0000256" key="9">
    <source>
        <dbReference type="ARBA" id="ARBA00023326"/>
    </source>
</evidence>
<dbReference type="PANTHER" id="PTHR33353:SF6">
    <property type="entry name" value="ENDOGLUCANASE IV"/>
    <property type="match status" value="1"/>
</dbReference>
<evidence type="ECO:0000259" key="14">
    <source>
        <dbReference type="Pfam" id="PF03443"/>
    </source>
</evidence>
<keyword evidence="13" id="KW-0732">Signal</keyword>
<evidence type="ECO:0000256" key="3">
    <source>
        <dbReference type="ARBA" id="ARBA00023001"/>
    </source>
</evidence>
<comment type="similarity">
    <text evidence="10">Belongs to the polysaccharide monooxygenase AA9 family.</text>
</comment>
<evidence type="ECO:0000256" key="10">
    <source>
        <dbReference type="ARBA" id="ARBA00044502"/>
    </source>
</evidence>
<keyword evidence="5" id="KW-0186">Copper</keyword>
<evidence type="ECO:0000256" key="7">
    <source>
        <dbReference type="ARBA" id="ARBA00023157"/>
    </source>
</evidence>
<evidence type="ECO:0000256" key="8">
    <source>
        <dbReference type="ARBA" id="ARBA00023277"/>
    </source>
</evidence>
<dbReference type="InterPro" id="IPR005103">
    <property type="entry name" value="AA9_LPMO"/>
</dbReference>
<protein>
    <recommendedName>
        <fullName evidence="12">lytic cellulose monooxygenase (C4-dehydrogenating)</fullName>
        <ecNumber evidence="12">1.14.99.56</ecNumber>
    </recommendedName>
</protein>
<evidence type="ECO:0000256" key="11">
    <source>
        <dbReference type="ARBA" id="ARBA00045077"/>
    </source>
</evidence>
<dbReference type="PANTHER" id="PTHR33353">
    <property type="entry name" value="PUTATIVE (AFU_ORTHOLOGUE AFUA_1G12560)-RELATED"/>
    <property type="match status" value="1"/>
</dbReference>
<dbReference type="GO" id="GO:0046872">
    <property type="term" value="F:metal ion binding"/>
    <property type="evidence" value="ECO:0007669"/>
    <property type="project" value="UniProtKB-KW"/>
</dbReference>
<evidence type="ECO:0000256" key="1">
    <source>
        <dbReference type="ARBA" id="ARBA00001973"/>
    </source>
</evidence>
<dbReference type="Gene3D" id="2.70.50.70">
    <property type="match status" value="1"/>
</dbReference>
<keyword evidence="9" id="KW-0624">Polysaccharide degradation</keyword>
<gene>
    <name evidence="15" type="ORF">IEO21_04750</name>
</gene>
<keyword evidence="4" id="KW-0560">Oxidoreductase</keyword>
<dbReference type="InterPro" id="IPR049892">
    <property type="entry name" value="AA9"/>
</dbReference>
<keyword evidence="6" id="KW-0503">Monooxygenase</keyword>
<evidence type="ECO:0000313" key="15">
    <source>
        <dbReference type="EMBL" id="KAF9815132.1"/>
    </source>
</evidence>
<dbReference type="EMBL" id="JADOXO010000075">
    <property type="protein sequence ID" value="KAF9815132.1"/>
    <property type="molecule type" value="Genomic_DNA"/>
</dbReference>
<evidence type="ECO:0000256" key="2">
    <source>
        <dbReference type="ARBA" id="ARBA00022723"/>
    </source>
</evidence>
<feature type="chain" id="PRO_5034263105" description="lytic cellulose monooxygenase (C4-dehydrogenating)" evidence="13">
    <location>
        <begin position="19"/>
        <end position="312"/>
    </location>
</feature>
<dbReference type="GO" id="GO:0004497">
    <property type="term" value="F:monooxygenase activity"/>
    <property type="evidence" value="ECO:0007669"/>
    <property type="project" value="UniProtKB-KW"/>
</dbReference>
<dbReference type="Proteomes" id="UP000639403">
    <property type="component" value="Unassembled WGS sequence"/>
</dbReference>
<keyword evidence="8" id="KW-0119">Carbohydrate metabolism</keyword>
<dbReference type="Pfam" id="PF03443">
    <property type="entry name" value="AA9"/>
    <property type="match status" value="1"/>
</dbReference>
<comment type="caution">
    <text evidence="15">The sequence shown here is derived from an EMBL/GenBank/DDBJ whole genome shotgun (WGS) entry which is preliminary data.</text>
</comment>
<evidence type="ECO:0000256" key="12">
    <source>
        <dbReference type="ARBA" id="ARBA00047174"/>
    </source>
</evidence>
<dbReference type="AlphaFoldDB" id="A0A8H7P3J4"/>
<sequence>MLLLTVVILALHAPRALAHGYVSQVIIDGNMYMGSSPGHYEGPSPIRTVATDGPVQNTSASDLACGVGAGPAQLNAIARPGSVVNITWVSGSGGNWPHEVGPVLTYLTACGNISCVGFNTSGARWFKIAQAGKNADGAGWVQQYIMEGSNFNVTLPDNLAPGGYLLRNEIIGLQNAMTPGGAEFFPSCTQLRVIGNATGVPPTYDTVLLPGAYSATDPGILVDAYTNPNASYVFPGPPIATLMNAPPASAPVSEYYDDWRHDDEQPLIYRGPAGTVVAGDRRSRDFPVFVPMVCRGCKHGKLWQRRLRAYLC</sequence>
<accession>A0A8H7P3J4</accession>
<evidence type="ECO:0000313" key="16">
    <source>
        <dbReference type="Proteomes" id="UP000639403"/>
    </source>
</evidence>
<organism evidence="15 16">
    <name type="scientific">Rhodonia placenta</name>
    <dbReference type="NCBI Taxonomy" id="104341"/>
    <lineage>
        <taxon>Eukaryota</taxon>
        <taxon>Fungi</taxon>
        <taxon>Dikarya</taxon>
        <taxon>Basidiomycota</taxon>
        <taxon>Agaricomycotina</taxon>
        <taxon>Agaricomycetes</taxon>
        <taxon>Polyporales</taxon>
        <taxon>Adustoporiaceae</taxon>
        <taxon>Rhodonia</taxon>
    </lineage>
</organism>
<feature type="signal peptide" evidence="13">
    <location>
        <begin position="1"/>
        <end position="18"/>
    </location>
</feature>
<keyword evidence="3" id="KW-0136">Cellulose degradation</keyword>
<name>A0A8H7P3J4_9APHY</name>
<keyword evidence="2" id="KW-0479">Metal-binding</keyword>